<name>A0A1J1I5Z5_9DIPT</name>
<keyword evidence="2" id="KW-1185">Reference proteome</keyword>
<dbReference type="Proteomes" id="UP000183832">
    <property type="component" value="Unassembled WGS sequence"/>
</dbReference>
<gene>
    <name evidence="1" type="ORF">CLUMA_CG009174</name>
</gene>
<dbReference type="EMBL" id="CVRI01000042">
    <property type="protein sequence ID" value="CRK95717.1"/>
    <property type="molecule type" value="Genomic_DNA"/>
</dbReference>
<protein>
    <submittedName>
        <fullName evidence="1">CLUMA_CG009174, isoform A</fullName>
    </submittedName>
</protein>
<organism evidence="1 2">
    <name type="scientific">Clunio marinus</name>
    <dbReference type="NCBI Taxonomy" id="568069"/>
    <lineage>
        <taxon>Eukaryota</taxon>
        <taxon>Metazoa</taxon>
        <taxon>Ecdysozoa</taxon>
        <taxon>Arthropoda</taxon>
        <taxon>Hexapoda</taxon>
        <taxon>Insecta</taxon>
        <taxon>Pterygota</taxon>
        <taxon>Neoptera</taxon>
        <taxon>Endopterygota</taxon>
        <taxon>Diptera</taxon>
        <taxon>Nematocera</taxon>
        <taxon>Chironomoidea</taxon>
        <taxon>Chironomidae</taxon>
        <taxon>Clunio</taxon>
    </lineage>
</organism>
<evidence type="ECO:0000313" key="2">
    <source>
        <dbReference type="Proteomes" id="UP000183832"/>
    </source>
</evidence>
<reference evidence="1 2" key="1">
    <citation type="submission" date="2015-04" db="EMBL/GenBank/DDBJ databases">
        <authorList>
            <person name="Syromyatnikov M.Y."/>
            <person name="Popov V.N."/>
        </authorList>
    </citation>
    <scope>NUCLEOTIDE SEQUENCE [LARGE SCALE GENOMIC DNA]</scope>
</reference>
<proteinExistence type="predicted"/>
<sequence>MHGLNSNLLLSSDGQIRFASSKLNSSDNLFIWYFDKLISQGGQKNISLSGQSFIEIRFKGDKKISVYRGYLFIEASAYRSSTVISQKTMYV</sequence>
<dbReference type="AlphaFoldDB" id="A0A1J1I5Z5"/>
<accession>A0A1J1I5Z5</accession>
<evidence type="ECO:0000313" key="1">
    <source>
        <dbReference type="EMBL" id="CRK95717.1"/>
    </source>
</evidence>